<keyword evidence="3" id="KW-1185">Reference proteome</keyword>
<evidence type="ECO:0000313" key="3">
    <source>
        <dbReference type="Proteomes" id="UP001177023"/>
    </source>
</evidence>
<dbReference type="Proteomes" id="UP001177023">
    <property type="component" value="Unassembled WGS sequence"/>
</dbReference>
<dbReference type="EMBL" id="CATQJA010002662">
    <property type="protein sequence ID" value="CAJ0580651.1"/>
    <property type="molecule type" value="Genomic_DNA"/>
</dbReference>
<name>A0AA36G9M2_9BILA</name>
<accession>A0AA36G9M2</accession>
<reference evidence="2" key="1">
    <citation type="submission" date="2023-06" db="EMBL/GenBank/DDBJ databases">
        <authorList>
            <person name="Delattre M."/>
        </authorList>
    </citation>
    <scope>NUCLEOTIDE SEQUENCE</scope>
    <source>
        <strain evidence="2">AF72</strain>
    </source>
</reference>
<protein>
    <submittedName>
        <fullName evidence="2">Uncharacterized protein</fullName>
    </submittedName>
</protein>
<organism evidence="2 3">
    <name type="scientific">Mesorhabditis spiculigera</name>
    <dbReference type="NCBI Taxonomy" id="96644"/>
    <lineage>
        <taxon>Eukaryota</taxon>
        <taxon>Metazoa</taxon>
        <taxon>Ecdysozoa</taxon>
        <taxon>Nematoda</taxon>
        <taxon>Chromadorea</taxon>
        <taxon>Rhabditida</taxon>
        <taxon>Rhabditina</taxon>
        <taxon>Rhabditomorpha</taxon>
        <taxon>Rhabditoidea</taxon>
        <taxon>Rhabditidae</taxon>
        <taxon>Mesorhabditinae</taxon>
        <taxon>Mesorhabditis</taxon>
    </lineage>
</organism>
<dbReference type="AlphaFoldDB" id="A0AA36G9M2"/>
<comment type="caution">
    <text evidence="2">The sequence shown here is derived from an EMBL/GenBank/DDBJ whole genome shotgun (WGS) entry which is preliminary data.</text>
</comment>
<gene>
    <name evidence="2" type="ORF">MSPICULIGERA_LOCUS18843</name>
</gene>
<proteinExistence type="predicted"/>
<evidence type="ECO:0000256" key="1">
    <source>
        <dbReference type="SAM" id="MobiDB-lite"/>
    </source>
</evidence>
<feature type="compositionally biased region" description="Polar residues" evidence="1">
    <location>
        <begin position="140"/>
        <end position="161"/>
    </location>
</feature>
<feature type="region of interest" description="Disordered" evidence="1">
    <location>
        <begin position="108"/>
        <end position="161"/>
    </location>
</feature>
<feature type="compositionally biased region" description="Polar residues" evidence="1">
    <location>
        <begin position="22"/>
        <end position="34"/>
    </location>
</feature>
<feature type="non-terminal residue" evidence="2">
    <location>
        <position position="1"/>
    </location>
</feature>
<sequence>MPNGQPYLGPYHEEHQAWPVPGTSSATPQISGQQPHVAPSEYRHANVMVGQPAMVGQSYDQPTYINLQPMSTQPNYNHRAGINAMSGMLHRNYGDQRAPPVDGQISYQYGPPGSEQYPAANYGGAASARGLPPMEYGPPAQQQQSYHPPGNPSQAATRNAVVSQQPMQCVMSSISAPEQFYNIGPVQPPTWQPNVGALRENGLCPPQQASHQLALEPLKVQQVEAVNRPSLKRPRNSGQRYSIANDVQRPTTLTQPTMRDAVVSQESIEPFHKFFGFRYNIPPLEASHLEKRPTGSPAKYFTTFADFDKVEVRKRILFHLKNYGAKPRDGFWPRALHLLRGEDSTAASKKKSKETILDPAKEGLRKLLAVVDKVSKATDPTLVECQKILVTYPQIRTLAETKTPAQRGRKTRSDPPK</sequence>
<evidence type="ECO:0000313" key="2">
    <source>
        <dbReference type="EMBL" id="CAJ0580651.1"/>
    </source>
</evidence>
<feature type="region of interest" description="Disordered" evidence="1">
    <location>
        <begin position="1"/>
        <end position="38"/>
    </location>
</feature>